<keyword evidence="1" id="KW-0479">Metal-binding</keyword>
<feature type="compositionally biased region" description="Basic and acidic residues" evidence="5">
    <location>
        <begin position="115"/>
        <end position="131"/>
    </location>
</feature>
<name>A0A7S3CV91_9EUKA</name>
<feature type="region of interest" description="Disordered" evidence="5">
    <location>
        <begin position="1"/>
        <end position="172"/>
    </location>
</feature>
<organism evidence="7">
    <name type="scientific">Palpitomonas bilix</name>
    <dbReference type="NCBI Taxonomy" id="652834"/>
    <lineage>
        <taxon>Eukaryota</taxon>
        <taxon>Eukaryota incertae sedis</taxon>
    </lineage>
</organism>
<protein>
    <recommendedName>
        <fullName evidence="6">C2HC/C3H-type domain-containing protein</fullName>
    </recommendedName>
</protein>
<feature type="region of interest" description="Disordered" evidence="5">
    <location>
        <begin position="224"/>
        <end position="371"/>
    </location>
</feature>
<feature type="compositionally biased region" description="Basic residues" evidence="5">
    <location>
        <begin position="132"/>
        <end position="141"/>
    </location>
</feature>
<evidence type="ECO:0000256" key="2">
    <source>
        <dbReference type="ARBA" id="ARBA00022771"/>
    </source>
</evidence>
<evidence type="ECO:0000313" key="7">
    <source>
        <dbReference type="EMBL" id="CAE0238412.1"/>
    </source>
</evidence>
<evidence type="ECO:0000256" key="1">
    <source>
        <dbReference type="ARBA" id="ARBA00022723"/>
    </source>
</evidence>
<evidence type="ECO:0000256" key="5">
    <source>
        <dbReference type="SAM" id="MobiDB-lite"/>
    </source>
</evidence>
<dbReference type="EMBL" id="HBIB01000812">
    <property type="protein sequence ID" value="CAE0238412.1"/>
    <property type="molecule type" value="Transcribed_RNA"/>
</dbReference>
<keyword evidence="2 4" id="KW-0863">Zinc-finger</keyword>
<evidence type="ECO:0000256" key="4">
    <source>
        <dbReference type="PROSITE-ProRule" id="PRU01371"/>
    </source>
</evidence>
<feature type="compositionally biased region" description="Low complexity" evidence="5">
    <location>
        <begin position="273"/>
        <end position="282"/>
    </location>
</feature>
<proteinExistence type="predicted"/>
<evidence type="ECO:0000256" key="3">
    <source>
        <dbReference type="ARBA" id="ARBA00022833"/>
    </source>
</evidence>
<feature type="compositionally biased region" description="Acidic residues" evidence="5">
    <location>
        <begin position="393"/>
        <end position="402"/>
    </location>
</feature>
<evidence type="ECO:0000259" key="6">
    <source>
        <dbReference type="PROSITE" id="PS52027"/>
    </source>
</evidence>
<accession>A0A7S3CV91</accession>
<feature type="compositionally biased region" description="Basic and acidic residues" evidence="5">
    <location>
        <begin position="142"/>
        <end position="163"/>
    </location>
</feature>
<feature type="compositionally biased region" description="Basic and acidic residues" evidence="5">
    <location>
        <begin position="403"/>
        <end position="432"/>
    </location>
</feature>
<feature type="region of interest" description="Disordered" evidence="5">
    <location>
        <begin position="478"/>
        <end position="521"/>
    </location>
</feature>
<gene>
    <name evidence="7" type="ORF">PBIL07802_LOCUS554</name>
</gene>
<feature type="compositionally biased region" description="Basic and acidic residues" evidence="5">
    <location>
        <begin position="92"/>
        <end position="109"/>
    </location>
</feature>
<reference evidence="7" key="1">
    <citation type="submission" date="2021-01" db="EMBL/GenBank/DDBJ databases">
        <authorList>
            <person name="Corre E."/>
            <person name="Pelletier E."/>
            <person name="Niang G."/>
            <person name="Scheremetjew M."/>
            <person name="Finn R."/>
            <person name="Kale V."/>
            <person name="Holt S."/>
            <person name="Cochrane G."/>
            <person name="Meng A."/>
            <person name="Brown T."/>
            <person name="Cohen L."/>
        </authorList>
    </citation>
    <scope>NUCLEOTIDE SEQUENCE</scope>
    <source>
        <strain evidence="7">NIES-2562</strain>
    </source>
</reference>
<dbReference type="AlphaFoldDB" id="A0A7S3CV91"/>
<keyword evidence="3" id="KW-0862">Zinc</keyword>
<dbReference type="InterPro" id="IPR049899">
    <property type="entry name" value="Znf_C2HC_C3H"/>
</dbReference>
<feature type="region of interest" description="Disordered" evidence="5">
    <location>
        <begin position="385"/>
        <end position="443"/>
    </location>
</feature>
<dbReference type="GO" id="GO:0008270">
    <property type="term" value="F:zinc ion binding"/>
    <property type="evidence" value="ECO:0007669"/>
    <property type="project" value="UniProtKB-KW"/>
</dbReference>
<sequence>MAKKVRGNDLEEFGPGPSLSTLPTSHRAGRQGFTSHRLATIKGRKGEGDEEGVEKIRKGVAKRSGVVRVPGSRPIILDELAASVDGGGEEADATKREGDKGEKGKEVGRSEQVGEESREGRRGGGKEEEKKRGGKKRRSRTRKEERTEEENEAKIEEAGEEKQVNMQESGGELKPISAISSLRRHVLHAGGVRHGGGGEGKDGVKVMSSPRSVTLAMAHDLTTAGKTQTVAEKKGKSLSARLKQGEFKPSPHVSPLSHSNMGKAGRGGGGVGVSPLSSLDLGEMSDVEEALDRQKQVAEPSHLTSSPHCRRSGERGGEGRGRERERGGERGKKNEKRARERHGGAATRSLHEGSGSDEEVQRYAGQHHAHSDKLWSDAVEIALGVHQSGGGEGSEEEYEGGYEEGRIDRIEEWREEGSHNARKDKNAGEKGRGAKQRGRGGGMQEEEYVEEVELVECRVCRRSFFSHRISKHTSVCERRKEKEEERAKEKGRQMQKRLQQRYGRPLTSPAASQAKKGSERAALFDSARQRVYSDGRGVMAGSAPAMRTVLVHQRTRKEVMHTFSGDALRTRLKHERRRTPVVRRSTLRTPLSALPSTSRSDPVVLAVRTISRREERKRADLRERMRHFHRTVARGYSRSLWRRKSKAGLPALSKSLEIGGGGGAAGRYAREQIV</sequence>
<feature type="domain" description="C2HC/C3H-type" evidence="6">
    <location>
        <begin position="453"/>
        <end position="482"/>
    </location>
</feature>
<feature type="compositionally biased region" description="Basic and acidic residues" evidence="5">
    <location>
        <begin position="478"/>
        <end position="492"/>
    </location>
</feature>
<dbReference type="PROSITE" id="PS52027">
    <property type="entry name" value="ZF_C2HC_C3H"/>
    <property type="match status" value="1"/>
</dbReference>
<feature type="compositionally biased region" description="Basic and acidic residues" evidence="5">
    <location>
        <begin position="311"/>
        <end position="343"/>
    </location>
</feature>